<name>A0A5B8T0T2_9GAMM</name>
<feature type="region of interest" description="Disordered" evidence="1">
    <location>
        <begin position="19"/>
        <end position="55"/>
    </location>
</feature>
<dbReference type="AlphaFoldDB" id="A0A5B8T0T2"/>
<dbReference type="SMART" id="SM00897">
    <property type="entry name" value="FIST"/>
    <property type="match status" value="1"/>
</dbReference>
<feature type="domain" description="FIST C-domain" evidence="3">
    <location>
        <begin position="267"/>
        <end position="397"/>
    </location>
</feature>
<dbReference type="InterPro" id="IPR019494">
    <property type="entry name" value="FIST_C"/>
</dbReference>
<feature type="compositionally biased region" description="Basic and acidic residues" evidence="1">
    <location>
        <begin position="19"/>
        <end position="30"/>
    </location>
</feature>
<dbReference type="PANTHER" id="PTHR40252">
    <property type="entry name" value="BLR0328 PROTEIN"/>
    <property type="match status" value="1"/>
</dbReference>
<dbReference type="RefSeq" id="WP_147185935.1">
    <property type="nucleotide sequence ID" value="NZ_CP042382.1"/>
</dbReference>
<dbReference type="SMART" id="SM01204">
    <property type="entry name" value="FIST_C"/>
    <property type="match status" value="1"/>
</dbReference>
<evidence type="ECO:0000256" key="1">
    <source>
        <dbReference type="SAM" id="MobiDB-lite"/>
    </source>
</evidence>
<proteinExistence type="predicted"/>
<accession>A0A5B8T0T2</accession>
<evidence type="ECO:0000313" key="4">
    <source>
        <dbReference type="EMBL" id="QEA40668.1"/>
    </source>
</evidence>
<feature type="domain" description="FIST" evidence="2">
    <location>
        <begin position="65"/>
        <end position="266"/>
    </location>
</feature>
<dbReference type="InterPro" id="IPR013702">
    <property type="entry name" value="FIST_domain_N"/>
</dbReference>
<dbReference type="KEGG" id="paur:FGL86_17360"/>
<dbReference type="OrthoDB" id="9807948at2"/>
<organism evidence="4 5">
    <name type="scientific">Pistricoccus aurantiacus</name>
    <dbReference type="NCBI Taxonomy" id="1883414"/>
    <lineage>
        <taxon>Bacteria</taxon>
        <taxon>Pseudomonadati</taxon>
        <taxon>Pseudomonadota</taxon>
        <taxon>Gammaproteobacteria</taxon>
        <taxon>Oceanospirillales</taxon>
        <taxon>Halomonadaceae</taxon>
        <taxon>Pistricoccus</taxon>
    </lineage>
</organism>
<evidence type="ECO:0000259" key="3">
    <source>
        <dbReference type="SMART" id="SM01204"/>
    </source>
</evidence>
<keyword evidence="5" id="KW-1185">Reference proteome</keyword>
<protein>
    <submittedName>
        <fullName evidence="4">GfdT protein</fullName>
    </submittedName>
</protein>
<evidence type="ECO:0000259" key="2">
    <source>
        <dbReference type="SMART" id="SM00897"/>
    </source>
</evidence>
<gene>
    <name evidence="4" type="ORF">FGL86_17360</name>
</gene>
<dbReference type="Pfam" id="PF08495">
    <property type="entry name" value="FIST"/>
    <property type="match status" value="1"/>
</dbReference>
<sequence>MPESTLELSQELSRELPQELFREPPQEPSRDLTAANGPGLRTAVSRQQDPHGAAEELGQALRHAELGFVLFFCSAEYPLDILATALSETFARIPITGCTTAGEITPQGYERGCIVAIGFDRRYFSVAAKLIENLEGFDLPRAQHVTDHLLETCRRRALAPISGHSFALTLLDGLSSSEEQVLATLDAAFGSIPSFGGSAGDDNRLAHTHVYAEGCFHSRAAIMVMVNTRLPFEVFTTHHLRPCEEKLVVTRVDRERRRVLELNAVPAAEEYSRLVGLPIAQLDASVFARCPLAVRIGDTYYVRSIQRVNDDNSLDFYCAVENGIVLTAMQPAPMLEDLERVLGDLETHLGPPGLIIGCDCFLRRLELEALDQITPASELLGRARVIGFNTYGEQHHGMHINQTFTGVAIGTGREIEGR</sequence>
<dbReference type="PANTHER" id="PTHR40252:SF2">
    <property type="entry name" value="BLR0328 PROTEIN"/>
    <property type="match status" value="1"/>
</dbReference>
<dbReference type="EMBL" id="CP042382">
    <property type="protein sequence ID" value="QEA40668.1"/>
    <property type="molecule type" value="Genomic_DNA"/>
</dbReference>
<evidence type="ECO:0000313" key="5">
    <source>
        <dbReference type="Proteomes" id="UP000321272"/>
    </source>
</evidence>
<dbReference type="Proteomes" id="UP000321272">
    <property type="component" value="Chromosome"/>
</dbReference>
<reference evidence="4 5" key="1">
    <citation type="submission" date="2019-06" db="EMBL/GenBank/DDBJ databases">
        <title>Genome analyses of bacteria isolated from kimchi.</title>
        <authorList>
            <person name="Lee S."/>
            <person name="Ahn S."/>
            <person name="Roh S."/>
        </authorList>
    </citation>
    <scope>NUCLEOTIDE SEQUENCE [LARGE SCALE GENOMIC DNA]</scope>
    <source>
        <strain evidence="4 5">CBA4606</strain>
    </source>
</reference>
<dbReference type="NCBIfam" id="NF041558">
    <property type="entry name" value="NosP"/>
    <property type="match status" value="1"/>
</dbReference>
<dbReference type="Pfam" id="PF10442">
    <property type="entry name" value="FIST_C"/>
    <property type="match status" value="1"/>
</dbReference>